<keyword evidence="2" id="KW-1185">Reference proteome</keyword>
<dbReference type="AlphaFoldDB" id="A0AAD4U060"/>
<gene>
    <name evidence="1" type="ORF">MG293_014209</name>
</gene>
<proteinExistence type="predicted"/>
<sequence>MDEGIQLLCTMGIPTRLTNSEPPPKGCALHAWSAAAPANSCPLRVAAQLVGLWIKLTAVVEWRCMPSVMSVTQYRNKPGLAKFMLPLLPNASGPHRLAPWSLEKMTRAHQGPTGAIRQRD</sequence>
<accession>A0AAD4U060</accession>
<evidence type="ECO:0000313" key="2">
    <source>
        <dbReference type="Proteomes" id="UP001214576"/>
    </source>
</evidence>
<comment type="caution">
    <text evidence="1">The sequence shown here is derived from an EMBL/GenBank/DDBJ whole genome shotgun (WGS) entry which is preliminary data.</text>
</comment>
<protein>
    <submittedName>
        <fullName evidence="1">Uncharacterized protein</fullName>
    </submittedName>
</protein>
<reference evidence="1" key="1">
    <citation type="submission" date="2022-03" db="EMBL/GenBank/DDBJ databases">
        <title>Genomic analyses of argali, domestic sheep and their hybrids provide insights into chromosomal evolution, heterosis and genetic basis of agronomic traits.</title>
        <authorList>
            <person name="Li M."/>
        </authorList>
    </citation>
    <scope>NUCLEOTIDE SEQUENCE</scope>
    <source>
        <strain evidence="1">CAU-MHL-2022a</strain>
        <tissue evidence="1">Skin</tissue>
    </source>
</reference>
<name>A0AAD4U060_OVIAM</name>
<organism evidence="1 2">
    <name type="scientific">Ovis ammon polii</name>
    <dbReference type="NCBI Taxonomy" id="230172"/>
    <lineage>
        <taxon>Eukaryota</taxon>
        <taxon>Metazoa</taxon>
        <taxon>Chordata</taxon>
        <taxon>Craniata</taxon>
        <taxon>Vertebrata</taxon>
        <taxon>Euteleostomi</taxon>
        <taxon>Mammalia</taxon>
        <taxon>Eutheria</taxon>
        <taxon>Laurasiatheria</taxon>
        <taxon>Artiodactyla</taxon>
        <taxon>Ruminantia</taxon>
        <taxon>Pecora</taxon>
        <taxon>Bovidae</taxon>
        <taxon>Caprinae</taxon>
        <taxon>Ovis</taxon>
    </lineage>
</organism>
<evidence type="ECO:0000313" key="1">
    <source>
        <dbReference type="EMBL" id="KAI4535882.1"/>
    </source>
</evidence>
<dbReference type="Proteomes" id="UP001214576">
    <property type="component" value="Unassembled WGS sequence"/>
</dbReference>
<dbReference type="EMBL" id="JAKZEL010000017">
    <property type="protein sequence ID" value="KAI4535882.1"/>
    <property type="molecule type" value="Genomic_DNA"/>
</dbReference>